<dbReference type="HAMAP" id="MF_00135">
    <property type="entry name" value="PRAI"/>
    <property type="match status" value="1"/>
</dbReference>
<dbReference type="UniPathway" id="UPA00035">
    <property type="reaction ID" value="UER00042"/>
</dbReference>
<dbReference type="EMBL" id="CP002349">
    <property type="protein sequence ID" value="ADR21037.1"/>
    <property type="molecule type" value="Genomic_DNA"/>
</dbReference>
<keyword evidence="5 9" id="KW-0028">Amino-acid biosynthesis</keyword>
<reference evidence="11 12" key="1">
    <citation type="journal article" date="2011" name="Stand. Genomic Sci.">
        <title>Complete genome sequence of Marivirga tractuosa type strain (H-43).</title>
        <authorList>
            <person name="Pagani I."/>
            <person name="Chertkov O."/>
            <person name="Lapidus A."/>
            <person name="Lucas S."/>
            <person name="Del Rio T.G."/>
            <person name="Tice H."/>
            <person name="Copeland A."/>
            <person name="Cheng J.F."/>
            <person name="Nolan M."/>
            <person name="Saunders E."/>
            <person name="Pitluck S."/>
            <person name="Held B."/>
            <person name="Goodwin L."/>
            <person name="Liolios K."/>
            <person name="Ovchinikova G."/>
            <person name="Ivanova N."/>
            <person name="Mavromatis K."/>
            <person name="Pati A."/>
            <person name="Chen A."/>
            <person name="Palaniappan K."/>
            <person name="Land M."/>
            <person name="Hauser L."/>
            <person name="Jeffries C.D."/>
            <person name="Detter J.C."/>
            <person name="Han C."/>
            <person name="Tapia R."/>
            <person name="Ngatchou-Djao O.D."/>
            <person name="Rohde M."/>
            <person name="Goker M."/>
            <person name="Spring S."/>
            <person name="Sikorski J."/>
            <person name="Woyke T."/>
            <person name="Bristow J."/>
            <person name="Eisen J.A."/>
            <person name="Markowitz V."/>
            <person name="Hugenholtz P."/>
            <person name="Klenk H.P."/>
            <person name="Kyrpides N.C."/>
        </authorList>
    </citation>
    <scope>NUCLEOTIDE SEQUENCE [LARGE SCALE GENOMIC DNA]</scope>
    <source>
        <strain evidence="12">ATCC 23168 / DSM 4126 / NBRC 15989 / NCIMB 1408 / VKM B-1430 / H-43</strain>
    </source>
</reference>
<evidence type="ECO:0000256" key="9">
    <source>
        <dbReference type="HAMAP-Rule" id="MF_00135"/>
    </source>
</evidence>
<evidence type="ECO:0000256" key="3">
    <source>
        <dbReference type="ARBA" id="ARBA00012572"/>
    </source>
</evidence>
<dbReference type="Gene3D" id="3.20.20.70">
    <property type="entry name" value="Aldolase class I"/>
    <property type="match status" value="1"/>
</dbReference>
<dbReference type="HOGENOM" id="CLU_076364_1_2_10"/>
<dbReference type="PANTHER" id="PTHR42894:SF1">
    <property type="entry name" value="N-(5'-PHOSPHORIBOSYL)ANTHRANILATE ISOMERASE"/>
    <property type="match status" value="1"/>
</dbReference>
<dbReference type="RefSeq" id="WP_013453188.1">
    <property type="nucleotide sequence ID" value="NC_014759.1"/>
</dbReference>
<dbReference type="InterPro" id="IPR001240">
    <property type="entry name" value="PRAI_dom"/>
</dbReference>
<evidence type="ECO:0000256" key="6">
    <source>
        <dbReference type="ARBA" id="ARBA00022822"/>
    </source>
</evidence>
<evidence type="ECO:0000256" key="4">
    <source>
        <dbReference type="ARBA" id="ARBA00022272"/>
    </source>
</evidence>
<comment type="pathway">
    <text evidence="2 9">Amino-acid biosynthesis; L-tryptophan biosynthesis; L-tryptophan from chorismate: step 3/5.</text>
</comment>
<dbReference type="AlphaFoldDB" id="E4TUA9"/>
<proteinExistence type="inferred from homology"/>
<gene>
    <name evidence="9" type="primary">trpF</name>
    <name evidence="11" type="ordered locus">Ftrac_1040</name>
</gene>
<dbReference type="PANTHER" id="PTHR42894">
    <property type="entry name" value="N-(5'-PHOSPHORIBOSYL)ANTHRANILATE ISOMERASE"/>
    <property type="match status" value="1"/>
</dbReference>
<dbReference type="Proteomes" id="UP000008720">
    <property type="component" value="Chromosome"/>
</dbReference>
<accession>E4TUA9</accession>
<evidence type="ECO:0000259" key="10">
    <source>
        <dbReference type="Pfam" id="PF00697"/>
    </source>
</evidence>
<evidence type="ECO:0000256" key="7">
    <source>
        <dbReference type="ARBA" id="ARBA00023141"/>
    </source>
</evidence>
<keyword evidence="12" id="KW-1185">Reference proteome</keyword>
<evidence type="ECO:0000313" key="12">
    <source>
        <dbReference type="Proteomes" id="UP000008720"/>
    </source>
</evidence>
<protein>
    <recommendedName>
        <fullName evidence="4 9">N-(5'-phosphoribosyl)anthranilate isomerase</fullName>
        <shortName evidence="9">PRAI</shortName>
        <ecNumber evidence="3 9">5.3.1.24</ecNumber>
    </recommendedName>
</protein>
<dbReference type="eggNOG" id="COG0135">
    <property type="taxonomic scope" value="Bacteria"/>
</dbReference>
<evidence type="ECO:0000256" key="5">
    <source>
        <dbReference type="ARBA" id="ARBA00022605"/>
    </source>
</evidence>
<dbReference type="InterPro" id="IPR044643">
    <property type="entry name" value="TrpF_fam"/>
</dbReference>
<evidence type="ECO:0000313" key="11">
    <source>
        <dbReference type="EMBL" id="ADR21037.1"/>
    </source>
</evidence>
<dbReference type="SUPFAM" id="SSF51366">
    <property type="entry name" value="Ribulose-phoshate binding barrel"/>
    <property type="match status" value="1"/>
</dbReference>
<keyword evidence="6 9" id="KW-0822">Tryptophan biosynthesis</keyword>
<keyword evidence="7 9" id="KW-0057">Aromatic amino acid biosynthesis</keyword>
<dbReference type="GO" id="GO:0004640">
    <property type="term" value="F:phosphoribosylanthranilate isomerase activity"/>
    <property type="evidence" value="ECO:0007669"/>
    <property type="project" value="UniProtKB-UniRule"/>
</dbReference>
<keyword evidence="8 9" id="KW-0413">Isomerase</keyword>
<evidence type="ECO:0000256" key="2">
    <source>
        <dbReference type="ARBA" id="ARBA00004664"/>
    </source>
</evidence>
<dbReference type="GO" id="GO:0000162">
    <property type="term" value="P:L-tryptophan biosynthetic process"/>
    <property type="evidence" value="ECO:0007669"/>
    <property type="project" value="UniProtKB-UniRule"/>
</dbReference>
<dbReference type="KEGG" id="mtt:Ftrac_1040"/>
<dbReference type="InterPro" id="IPR013785">
    <property type="entry name" value="Aldolase_TIM"/>
</dbReference>
<comment type="similarity">
    <text evidence="9">Belongs to the TrpF family.</text>
</comment>
<dbReference type="Pfam" id="PF00697">
    <property type="entry name" value="PRAI"/>
    <property type="match status" value="1"/>
</dbReference>
<feature type="domain" description="N-(5'phosphoribosyl) anthranilate isomerase (PRAI)" evidence="10">
    <location>
        <begin position="11"/>
        <end position="210"/>
    </location>
</feature>
<name>E4TUA9_MARTH</name>
<evidence type="ECO:0000256" key="1">
    <source>
        <dbReference type="ARBA" id="ARBA00001164"/>
    </source>
</evidence>
<evidence type="ECO:0000256" key="8">
    <source>
        <dbReference type="ARBA" id="ARBA00023235"/>
    </source>
</evidence>
<sequence length="222" mass="25248">MKEMEKQDLKVKICGMRDKENIQQLIELEPDYLGFIFYEKSARYVSEIQMQEIIKLNFGETERVGVFVNESVENILRFADQGFFDVVQLHGNESPEVVKSLKAEGLEVVKVFSVDDDFEAKVLNKYADVDYFLFDTKGKLPGGNGVKFNWDVLEKSKIKKPFFLSGGLGVEDMEIVKNFKSKNLYALDFNSKLELEPGLKDVEKVKELLKPPNPPAGGEFGS</sequence>
<dbReference type="EC" id="5.3.1.24" evidence="3 9"/>
<organism evidence="11 12">
    <name type="scientific">Marivirga tractuosa (strain ATCC 23168 / DSM 4126 / NBRC 15989 / NCIMB 1408 / VKM B-1430 / H-43)</name>
    <name type="common">Microscilla tractuosa</name>
    <name type="synonym">Flexibacter tractuosus</name>
    <dbReference type="NCBI Taxonomy" id="643867"/>
    <lineage>
        <taxon>Bacteria</taxon>
        <taxon>Pseudomonadati</taxon>
        <taxon>Bacteroidota</taxon>
        <taxon>Cytophagia</taxon>
        <taxon>Cytophagales</taxon>
        <taxon>Marivirgaceae</taxon>
        <taxon>Marivirga</taxon>
    </lineage>
</organism>
<dbReference type="InterPro" id="IPR011060">
    <property type="entry name" value="RibuloseP-bd_barrel"/>
</dbReference>
<dbReference type="CDD" id="cd00405">
    <property type="entry name" value="PRAI"/>
    <property type="match status" value="1"/>
</dbReference>
<comment type="catalytic activity">
    <reaction evidence="1 9">
        <text>N-(5-phospho-beta-D-ribosyl)anthranilate = 1-(2-carboxyphenylamino)-1-deoxy-D-ribulose 5-phosphate</text>
        <dbReference type="Rhea" id="RHEA:21540"/>
        <dbReference type="ChEBI" id="CHEBI:18277"/>
        <dbReference type="ChEBI" id="CHEBI:58613"/>
        <dbReference type="EC" id="5.3.1.24"/>
    </reaction>
</comment>
<dbReference type="STRING" id="643867.Ftrac_1040"/>